<organism evidence="1 2">
    <name type="scientific">Eilatimonas milleporae</name>
    <dbReference type="NCBI Taxonomy" id="911205"/>
    <lineage>
        <taxon>Bacteria</taxon>
        <taxon>Pseudomonadati</taxon>
        <taxon>Pseudomonadota</taxon>
        <taxon>Alphaproteobacteria</taxon>
        <taxon>Kordiimonadales</taxon>
        <taxon>Kordiimonadaceae</taxon>
        <taxon>Eilatimonas</taxon>
    </lineage>
</organism>
<reference evidence="1 2" key="1">
    <citation type="submission" date="2018-10" db="EMBL/GenBank/DDBJ databases">
        <title>Genomic Encyclopedia of Archaeal and Bacterial Type Strains, Phase II (KMG-II): from individual species to whole genera.</title>
        <authorList>
            <person name="Goeker M."/>
        </authorList>
    </citation>
    <scope>NUCLEOTIDE SEQUENCE [LARGE SCALE GENOMIC DNA]</scope>
    <source>
        <strain evidence="1 2">DSM 25217</strain>
    </source>
</reference>
<keyword evidence="2" id="KW-1185">Reference proteome</keyword>
<dbReference type="OrthoDB" id="6193797at2"/>
<dbReference type="SUPFAM" id="SSF53756">
    <property type="entry name" value="UDP-Glycosyltransferase/glycogen phosphorylase"/>
    <property type="match status" value="1"/>
</dbReference>
<name>A0A3M0CCQ1_9PROT</name>
<accession>A0A3M0CCQ1</accession>
<evidence type="ECO:0000313" key="1">
    <source>
        <dbReference type="EMBL" id="RMB04789.1"/>
    </source>
</evidence>
<dbReference type="InParanoid" id="A0A3M0CCQ1"/>
<comment type="caution">
    <text evidence="1">The sequence shown here is derived from an EMBL/GenBank/DDBJ whole genome shotgun (WGS) entry which is preliminary data.</text>
</comment>
<sequence>MMEFSDPKPLVEKLKQLYFGGYYKAFALEVAALEKKGGHTDAVRYVNSIVARHELRHRKTWVEDYDCGFACGMRRPDLQFDTPKWQGEDLKNRTLLIWAEDGLGDFIRHLRHVEVLRAQGARIILYAPPKIRPLLKACFDDIAVPETIDTIRAHDWHCPSGSLDGLLWDAKDNPQTAGYLSPVRPATLRGNAGRKPLDIGICSRSLKRAADRDFNYTDLASLSPIFESPLYQAHSLQYRDDDRELADANAVFAKPVKIYGDLDFYDDLLALSLTILDMDAVISTSSLVADLSAALGVRTLRFHGQALPYNPEEEIVPDLLGEEELYPEICWYGPLTEISYRKAGQTWPEFFADLRDTLEDPQETGPR</sequence>
<protein>
    <submittedName>
        <fullName evidence="1">Uncharacterized protein</fullName>
    </submittedName>
</protein>
<proteinExistence type="predicted"/>
<dbReference type="RefSeq" id="WP_121939058.1">
    <property type="nucleotide sequence ID" value="NZ_REFR01000012.1"/>
</dbReference>
<dbReference type="EMBL" id="REFR01000012">
    <property type="protein sequence ID" value="RMB04789.1"/>
    <property type="molecule type" value="Genomic_DNA"/>
</dbReference>
<gene>
    <name evidence="1" type="ORF">BXY39_2353</name>
</gene>
<evidence type="ECO:0000313" key="2">
    <source>
        <dbReference type="Proteomes" id="UP000271227"/>
    </source>
</evidence>
<dbReference type="Proteomes" id="UP000271227">
    <property type="component" value="Unassembled WGS sequence"/>
</dbReference>
<dbReference type="AlphaFoldDB" id="A0A3M0CCQ1"/>